<dbReference type="EMBL" id="GG745344">
    <property type="protein sequence ID" value="KNE64360.1"/>
    <property type="molecule type" value="Genomic_DNA"/>
</dbReference>
<dbReference type="Proteomes" id="UP000054350">
    <property type="component" value="Unassembled WGS sequence"/>
</dbReference>
<dbReference type="VEuPathDB" id="FungiDB:AMAG_09384"/>
<evidence type="ECO:0000256" key="1">
    <source>
        <dbReference type="SAM" id="MobiDB-lite"/>
    </source>
</evidence>
<feature type="transmembrane region" description="Helical" evidence="2">
    <location>
        <begin position="347"/>
        <end position="366"/>
    </location>
</feature>
<keyword evidence="2" id="KW-1133">Transmembrane helix</keyword>
<feature type="region of interest" description="Disordered" evidence="1">
    <location>
        <begin position="103"/>
        <end position="130"/>
    </location>
</feature>
<name>A0A0L0SPP9_ALLM3</name>
<evidence type="ECO:0000256" key="2">
    <source>
        <dbReference type="SAM" id="Phobius"/>
    </source>
</evidence>
<sequence length="382" mass="39001">MLARTDDDDGAQHALLAADMNHSSSDSLHIATGGALDVKLPSDIKAAKSHQSLYPVPPVLPSSTPSVQVGSETLQSTSTIPVVPETGGTTAATAAIVATPPRFTSSGSVHRSGSMHHPPRAGSTSGKRRSFDSMIRLPGTGSGGGCPMGFTANPAARDSRSAELIQAPSLSPPNVPSTPVRRVSLAASVMSGPMRGLSDPRLEEIINRVSTSIEDVTGSTAAMAAGRGRRITIREEADGPAPLPSVPGSLQPSKSTLSRPGARLSVASRPSALRIPTANSNSSSGEDKTASIGLPLAASAAASSSSAALVPSSSVPSSVSTPVHRRSTARSILAPTAPMDLSWPCRLIIWSLCVVLIVVISVLVTLQAQKIGSTSSTSRWIA</sequence>
<accession>A0A0L0SPP9</accession>
<reference evidence="3 4" key="1">
    <citation type="submission" date="2009-11" db="EMBL/GenBank/DDBJ databases">
        <title>Annotation of Allomyces macrogynus ATCC 38327.</title>
        <authorList>
            <consortium name="The Broad Institute Genome Sequencing Platform"/>
            <person name="Russ C."/>
            <person name="Cuomo C."/>
            <person name="Burger G."/>
            <person name="Gray M.W."/>
            <person name="Holland P.W.H."/>
            <person name="King N."/>
            <person name="Lang F.B.F."/>
            <person name="Roger A.J."/>
            <person name="Ruiz-Trillo I."/>
            <person name="Young S.K."/>
            <person name="Zeng Q."/>
            <person name="Gargeya S."/>
            <person name="Fitzgerald M."/>
            <person name="Haas B."/>
            <person name="Abouelleil A."/>
            <person name="Alvarado L."/>
            <person name="Arachchi H.M."/>
            <person name="Berlin A."/>
            <person name="Chapman S.B."/>
            <person name="Gearin G."/>
            <person name="Goldberg J."/>
            <person name="Griggs A."/>
            <person name="Gujja S."/>
            <person name="Hansen M."/>
            <person name="Heiman D."/>
            <person name="Howarth C."/>
            <person name="Larimer J."/>
            <person name="Lui A."/>
            <person name="MacDonald P.J.P."/>
            <person name="McCowen C."/>
            <person name="Montmayeur A."/>
            <person name="Murphy C."/>
            <person name="Neiman D."/>
            <person name="Pearson M."/>
            <person name="Priest M."/>
            <person name="Roberts A."/>
            <person name="Saif S."/>
            <person name="Shea T."/>
            <person name="Sisk P."/>
            <person name="Stolte C."/>
            <person name="Sykes S."/>
            <person name="Wortman J."/>
            <person name="Nusbaum C."/>
            <person name="Birren B."/>
        </authorList>
    </citation>
    <scope>NUCLEOTIDE SEQUENCE [LARGE SCALE GENOMIC DNA]</scope>
    <source>
        <strain evidence="3 4">ATCC 38327</strain>
    </source>
</reference>
<evidence type="ECO:0000313" key="3">
    <source>
        <dbReference type="EMBL" id="KNE64360.1"/>
    </source>
</evidence>
<evidence type="ECO:0000313" key="4">
    <source>
        <dbReference type="Proteomes" id="UP000054350"/>
    </source>
</evidence>
<organism evidence="3 4">
    <name type="scientific">Allomyces macrogynus (strain ATCC 38327)</name>
    <name type="common">Allomyces javanicus var. macrogynus</name>
    <dbReference type="NCBI Taxonomy" id="578462"/>
    <lineage>
        <taxon>Eukaryota</taxon>
        <taxon>Fungi</taxon>
        <taxon>Fungi incertae sedis</taxon>
        <taxon>Blastocladiomycota</taxon>
        <taxon>Blastocladiomycetes</taxon>
        <taxon>Blastocladiales</taxon>
        <taxon>Blastocladiaceae</taxon>
        <taxon>Allomyces</taxon>
    </lineage>
</organism>
<feature type="compositionally biased region" description="Polar residues" evidence="1">
    <location>
        <begin position="248"/>
        <end position="258"/>
    </location>
</feature>
<dbReference type="OrthoDB" id="10409005at2759"/>
<keyword evidence="4" id="KW-1185">Reference proteome</keyword>
<keyword evidence="2" id="KW-0812">Transmembrane</keyword>
<feature type="region of interest" description="Disordered" evidence="1">
    <location>
        <begin position="236"/>
        <end position="289"/>
    </location>
</feature>
<proteinExistence type="predicted"/>
<dbReference type="AlphaFoldDB" id="A0A0L0SPP9"/>
<reference evidence="4" key="2">
    <citation type="submission" date="2009-11" db="EMBL/GenBank/DDBJ databases">
        <title>The Genome Sequence of Allomyces macrogynus strain ATCC 38327.</title>
        <authorList>
            <consortium name="The Broad Institute Genome Sequencing Platform"/>
            <person name="Russ C."/>
            <person name="Cuomo C."/>
            <person name="Shea T."/>
            <person name="Young S.K."/>
            <person name="Zeng Q."/>
            <person name="Koehrsen M."/>
            <person name="Haas B."/>
            <person name="Borodovsky M."/>
            <person name="Guigo R."/>
            <person name="Alvarado L."/>
            <person name="Berlin A."/>
            <person name="Borenstein D."/>
            <person name="Chen Z."/>
            <person name="Engels R."/>
            <person name="Freedman E."/>
            <person name="Gellesch M."/>
            <person name="Goldberg J."/>
            <person name="Griggs A."/>
            <person name="Gujja S."/>
            <person name="Heiman D."/>
            <person name="Hepburn T."/>
            <person name="Howarth C."/>
            <person name="Jen D."/>
            <person name="Larson L."/>
            <person name="Lewis B."/>
            <person name="Mehta T."/>
            <person name="Park D."/>
            <person name="Pearson M."/>
            <person name="Roberts A."/>
            <person name="Saif S."/>
            <person name="Shenoy N."/>
            <person name="Sisk P."/>
            <person name="Stolte C."/>
            <person name="Sykes S."/>
            <person name="Walk T."/>
            <person name="White J."/>
            <person name="Yandava C."/>
            <person name="Burger G."/>
            <person name="Gray M.W."/>
            <person name="Holland P.W.H."/>
            <person name="King N."/>
            <person name="Lang F.B.F."/>
            <person name="Roger A.J."/>
            <person name="Ruiz-Trillo I."/>
            <person name="Lander E."/>
            <person name="Nusbaum C."/>
        </authorList>
    </citation>
    <scope>NUCLEOTIDE SEQUENCE [LARGE SCALE GENOMIC DNA]</scope>
    <source>
        <strain evidence="4">ATCC 38327</strain>
    </source>
</reference>
<keyword evidence="2" id="KW-0472">Membrane</keyword>
<gene>
    <name evidence="3" type="ORF">AMAG_09384</name>
</gene>
<protein>
    <submittedName>
        <fullName evidence="3">Uncharacterized protein</fullName>
    </submittedName>
</protein>